<dbReference type="EMBL" id="CAJNRD030001656">
    <property type="protein sequence ID" value="CAG5110097.1"/>
    <property type="molecule type" value="Genomic_DNA"/>
</dbReference>
<evidence type="ECO:0000256" key="1">
    <source>
        <dbReference type="SAM" id="MobiDB-lite"/>
    </source>
</evidence>
<evidence type="ECO:0000313" key="3">
    <source>
        <dbReference type="Proteomes" id="UP000786811"/>
    </source>
</evidence>
<dbReference type="Proteomes" id="UP000786811">
    <property type="component" value="Unassembled WGS sequence"/>
</dbReference>
<sequence length="143" mass="15906">AVTRASNQRNRQAHPSPTGQENENANSGELVKIAIDDLTKLFTNFGEQVQSTFNPQQIENFFNKHGQIFSDETKNKYNKVVSDIRTIGAQASLSGVSSDFKELVTTTVADLSSAAQKYAKEIPNPSEVFERINNFVKEINEPK</sequence>
<comment type="caution">
    <text evidence="2">The sequence shown here is derived from an EMBL/GenBank/DDBJ whole genome shotgun (WGS) entry which is preliminary data.</text>
</comment>
<dbReference type="OrthoDB" id="10315805at2759"/>
<feature type="non-terminal residue" evidence="2">
    <location>
        <position position="1"/>
    </location>
</feature>
<feature type="region of interest" description="Disordered" evidence="1">
    <location>
        <begin position="1"/>
        <end position="26"/>
    </location>
</feature>
<keyword evidence="3" id="KW-1185">Reference proteome</keyword>
<evidence type="ECO:0000313" key="2">
    <source>
        <dbReference type="EMBL" id="CAG5110097.1"/>
    </source>
</evidence>
<protein>
    <submittedName>
        <fullName evidence="2">Uncharacterized protein</fullName>
    </submittedName>
</protein>
<name>A0A8J2MU45_COTCN</name>
<reference evidence="2" key="1">
    <citation type="submission" date="2021-04" db="EMBL/GenBank/DDBJ databases">
        <authorList>
            <person name="Chebbi M.A.C M."/>
        </authorList>
    </citation>
    <scope>NUCLEOTIDE SEQUENCE</scope>
</reference>
<accession>A0A8J2MU45</accession>
<feature type="non-terminal residue" evidence="2">
    <location>
        <position position="143"/>
    </location>
</feature>
<gene>
    <name evidence="2" type="ORF">HICCMSTLAB_LOCUS14071</name>
</gene>
<organism evidence="2 3">
    <name type="scientific">Cotesia congregata</name>
    <name type="common">Parasitoid wasp</name>
    <name type="synonym">Apanteles congregatus</name>
    <dbReference type="NCBI Taxonomy" id="51543"/>
    <lineage>
        <taxon>Eukaryota</taxon>
        <taxon>Metazoa</taxon>
        <taxon>Ecdysozoa</taxon>
        <taxon>Arthropoda</taxon>
        <taxon>Hexapoda</taxon>
        <taxon>Insecta</taxon>
        <taxon>Pterygota</taxon>
        <taxon>Neoptera</taxon>
        <taxon>Endopterygota</taxon>
        <taxon>Hymenoptera</taxon>
        <taxon>Apocrita</taxon>
        <taxon>Ichneumonoidea</taxon>
        <taxon>Braconidae</taxon>
        <taxon>Microgastrinae</taxon>
        <taxon>Cotesia</taxon>
    </lineage>
</organism>
<dbReference type="AlphaFoldDB" id="A0A8J2MU45"/>
<proteinExistence type="predicted"/>